<keyword evidence="3" id="KW-1003">Cell membrane</keyword>
<comment type="subcellular location">
    <subcellularLocation>
        <location evidence="1">Cell membrane</location>
        <topology evidence="1">Multi-pass membrane protein</topology>
    </subcellularLocation>
</comment>
<feature type="transmembrane region" description="Helical" evidence="7">
    <location>
        <begin position="148"/>
        <end position="167"/>
    </location>
</feature>
<keyword evidence="10" id="KW-1185">Reference proteome</keyword>
<organism evidence="9 10">
    <name type="scientific">Tepidamorphus gemmatus</name>
    <dbReference type="NCBI Taxonomy" id="747076"/>
    <lineage>
        <taxon>Bacteria</taxon>
        <taxon>Pseudomonadati</taxon>
        <taxon>Pseudomonadota</taxon>
        <taxon>Alphaproteobacteria</taxon>
        <taxon>Hyphomicrobiales</taxon>
        <taxon>Tepidamorphaceae</taxon>
        <taxon>Tepidamorphus</taxon>
    </lineage>
</organism>
<feature type="transmembrane region" description="Helical" evidence="7">
    <location>
        <begin position="200"/>
        <end position="218"/>
    </location>
</feature>
<dbReference type="PANTHER" id="PTHR40074:SF4">
    <property type="entry name" value="INNER MEMBRANE PROTEIN YCFT"/>
    <property type="match status" value="1"/>
</dbReference>
<evidence type="ECO:0000256" key="2">
    <source>
        <dbReference type="ARBA" id="ARBA00007400"/>
    </source>
</evidence>
<evidence type="ECO:0000256" key="4">
    <source>
        <dbReference type="ARBA" id="ARBA00022692"/>
    </source>
</evidence>
<feature type="domain" description="Acyltransferase 3" evidence="8">
    <location>
        <begin position="36"/>
        <end position="327"/>
    </location>
</feature>
<name>A0A4R3MKE0_9HYPH</name>
<keyword evidence="6 7" id="KW-0472">Membrane</keyword>
<keyword evidence="5 7" id="KW-1133">Transmembrane helix</keyword>
<feature type="transmembrane region" description="Helical" evidence="7">
    <location>
        <begin position="289"/>
        <end position="309"/>
    </location>
</feature>
<dbReference type="PANTHER" id="PTHR40074">
    <property type="entry name" value="O-ACETYLTRANSFERASE WECH"/>
    <property type="match status" value="1"/>
</dbReference>
<feature type="transmembrane region" description="Helical" evidence="7">
    <location>
        <begin position="78"/>
        <end position="95"/>
    </location>
</feature>
<feature type="transmembrane region" description="Helical" evidence="7">
    <location>
        <begin position="315"/>
        <end position="333"/>
    </location>
</feature>
<feature type="transmembrane region" description="Helical" evidence="7">
    <location>
        <begin position="253"/>
        <end position="277"/>
    </location>
</feature>
<comment type="caution">
    <text evidence="9">The sequence shown here is derived from an EMBL/GenBank/DDBJ whole genome shotgun (WGS) entry which is preliminary data.</text>
</comment>
<evidence type="ECO:0000256" key="5">
    <source>
        <dbReference type="ARBA" id="ARBA00022989"/>
    </source>
</evidence>
<dbReference type="EMBL" id="SMAK01000001">
    <property type="protein sequence ID" value="TCT13168.1"/>
    <property type="molecule type" value="Genomic_DNA"/>
</dbReference>
<evidence type="ECO:0000256" key="7">
    <source>
        <dbReference type="SAM" id="Phobius"/>
    </source>
</evidence>
<dbReference type="GO" id="GO:0016413">
    <property type="term" value="F:O-acetyltransferase activity"/>
    <property type="evidence" value="ECO:0007669"/>
    <property type="project" value="TreeGrafter"/>
</dbReference>
<evidence type="ECO:0000256" key="3">
    <source>
        <dbReference type="ARBA" id="ARBA00022475"/>
    </source>
</evidence>
<feature type="transmembrane region" description="Helical" evidence="7">
    <location>
        <begin position="174"/>
        <end position="194"/>
    </location>
</feature>
<evidence type="ECO:0000259" key="8">
    <source>
        <dbReference type="Pfam" id="PF01757"/>
    </source>
</evidence>
<keyword evidence="4 7" id="KW-0812">Transmembrane</keyword>
<sequence length="364" mass="39763">MALARHMHGGTWQRKSVPNRSKVTVPMRYTVPSRVDWVDIAKGICIILVVLMHSTLGVEKAVGADGWLHGLVAFARPFRIPAFFLIAGLFLARRIDQPWRAYADSKVLHFAYFYVLWLVIQCLVKCGLEAERWDLVPLHMLEGLVQPYGTLWFIYMLPVFFVATRLLRDVPAPVVLVGAAMLQIAPIETGWLPVDEFADRFVFFYAGHALAPFIFRFAETVRSDHRPAAAALLVWAVINGIAVWAGVAGLPGVALALGAAGAAAVVAASVLLVPTIAAVPLRYCGAHSIVIYLAFVLPMAATRIALVTTGLVPDVGTMSLIVTVVAVTGPLMLERIVRGTRLDLLFVRPAWARLGDRRTLVAAE</sequence>
<reference evidence="9 10" key="1">
    <citation type="submission" date="2019-03" db="EMBL/GenBank/DDBJ databases">
        <title>Genomic Encyclopedia of Type Strains, Phase IV (KMG-IV): sequencing the most valuable type-strain genomes for metagenomic binning, comparative biology and taxonomic classification.</title>
        <authorList>
            <person name="Goeker M."/>
        </authorList>
    </citation>
    <scope>NUCLEOTIDE SEQUENCE [LARGE SCALE GENOMIC DNA]</scope>
    <source>
        <strain evidence="9 10">DSM 19345</strain>
    </source>
</reference>
<accession>A0A4R3MKE0</accession>
<comment type="similarity">
    <text evidence="2">Belongs to the acyltransferase 3 family.</text>
</comment>
<evidence type="ECO:0000313" key="10">
    <source>
        <dbReference type="Proteomes" id="UP000295678"/>
    </source>
</evidence>
<protein>
    <submittedName>
        <fullName evidence="9">Putative membrane protein YcfT</fullName>
    </submittedName>
</protein>
<dbReference type="Pfam" id="PF01757">
    <property type="entry name" value="Acyl_transf_3"/>
    <property type="match status" value="1"/>
</dbReference>
<feature type="transmembrane region" description="Helical" evidence="7">
    <location>
        <begin position="230"/>
        <end position="247"/>
    </location>
</feature>
<dbReference type="InterPro" id="IPR002656">
    <property type="entry name" value="Acyl_transf_3_dom"/>
</dbReference>
<evidence type="ECO:0000256" key="1">
    <source>
        <dbReference type="ARBA" id="ARBA00004651"/>
    </source>
</evidence>
<dbReference type="AlphaFoldDB" id="A0A4R3MKE0"/>
<dbReference type="Proteomes" id="UP000295678">
    <property type="component" value="Unassembled WGS sequence"/>
</dbReference>
<evidence type="ECO:0000313" key="9">
    <source>
        <dbReference type="EMBL" id="TCT13168.1"/>
    </source>
</evidence>
<dbReference type="GO" id="GO:0005886">
    <property type="term" value="C:plasma membrane"/>
    <property type="evidence" value="ECO:0007669"/>
    <property type="project" value="UniProtKB-SubCell"/>
</dbReference>
<gene>
    <name evidence="9" type="ORF">EDC22_10128</name>
</gene>
<feature type="transmembrane region" description="Helical" evidence="7">
    <location>
        <begin position="37"/>
        <end position="58"/>
    </location>
</feature>
<dbReference type="GO" id="GO:0009246">
    <property type="term" value="P:enterobacterial common antigen biosynthetic process"/>
    <property type="evidence" value="ECO:0007669"/>
    <property type="project" value="TreeGrafter"/>
</dbReference>
<feature type="transmembrane region" description="Helical" evidence="7">
    <location>
        <begin position="107"/>
        <end position="128"/>
    </location>
</feature>
<proteinExistence type="inferred from homology"/>
<evidence type="ECO:0000256" key="6">
    <source>
        <dbReference type="ARBA" id="ARBA00023136"/>
    </source>
</evidence>